<evidence type="ECO:0000313" key="15">
    <source>
        <dbReference type="Proteomes" id="UP000269923"/>
    </source>
</evidence>
<dbReference type="EMBL" id="RQYC01000014">
    <property type="protein sequence ID" value="RRD89561.1"/>
    <property type="molecule type" value="Genomic_DNA"/>
</dbReference>
<dbReference type="STRING" id="1121352.GCA_000620925_01727"/>
<comment type="subcellular location">
    <subcellularLocation>
        <location evidence="1">Cell inner membrane</location>
        <topology evidence="1">Peripheral membrane protein</topology>
        <orientation evidence="1">Cytoplasmic side</orientation>
    </subcellularLocation>
</comment>
<dbReference type="EC" id="2.4.99.23" evidence="10"/>
<evidence type="ECO:0000256" key="13">
    <source>
        <dbReference type="ARBA" id="ARBA00049201"/>
    </source>
</evidence>
<dbReference type="OrthoDB" id="9767552at2"/>
<evidence type="ECO:0000256" key="3">
    <source>
        <dbReference type="ARBA" id="ARBA00022475"/>
    </source>
</evidence>
<evidence type="ECO:0000256" key="8">
    <source>
        <dbReference type="ARBA" id="ARBA00023136"/>
    </source>
</evidence>
<dbReference type="GO" id="GO:0005886">
    <property type="term" value="C:plasma membrane"/>
    <property type="evidence" value="ECO:0007669"/>
    <property type="project" value="UniProtKB-SubCell"/>
</dbReference>
<dbReference type="Proteomes" id="UP000269923">
    <property type="component" value="Unassembled WGS sequence"/>
</dbReference>
<comment type="similarity">
    <text evidence="9">Belongs to the glycosyltransferase 9 family.</text>
</comment>
<keyword evidence="3" id="KW-1003">Cell membrane</keyword>
<dbReference type="InterPro" id="IPR002201">
    <property type="entry name" value="Glyco_trans_9"/>
</dbReference>
<evidence type="ECO:0000256" key="11">
    <source>
        <dbReference type="ARBA" id="ARBA00044190"/>
    </source>
</evidence>
<accession>A0A3P2A2A3</accession>
<proteinExistence type="inferred from homology"/>
<evidence type="ECO:0000256" key="2">
    <source>
        <dbReference type="ARBA" id="ARBA00004713"/>
    </source>
</evidence>
<evidence type="ECO:0000256" key="6">
    <source>
        <dbReference type="ARBA" id="ARBA00022679"/>
    </source>
</evidence>
<dbReference type="GO" id="GO:0009244">
    <property type="term" value="P:lipopolysaccharide core region biosynthetic process"/>
    <property type="evidence" value="ECO:0007669"/>
    <property type="project" value="InterPro"/>
</dbReference>
<dbReference type="PANTHER" id="PTHR30160">
    <property type="entry name" value="TETRAACYLDISACCHARIDE 4'-KINASE-RELATED"/>
    <property type="match status" value="1"/>
</dbReference>
<comment type="caution">
    <text evidence="14">The sequence shown here is derived from an EMBL/GenBank/DDBJ whole genome shotgun (WGS) entry which is preliminary data.</text>
</comment>
<keyword evidence="15" id="KW-1185">Reference proteome</keyword>
<evidence type="ECO:0000256" key="7">
    <source>
        <dbReference type="ARBA" id="ARBA00022985"/>
    </source>
</evidence>
<comment type="catalytic activity">
    <reaction evidence="13">
        <text>an alpha-Kdo-(2-&gt;4)-alpha-Kdo-(2-&gt;6)-lipid A + ADP-L-glycero-beta-D-manno-heptose = an L-alpha-D-Hep-(1-&gt;5)-[alpha-Kdo-(2-&gt;4)]-alpha-Kdo-(2-&gt;6)-lipid A + ADP + H(+)</text>
        <dbReference type="Rhea" id="RHEA:74067"/>
        <dbReference type="ChEBI" id="CHEBI:15378"/>
        <dbReference type="ChEBI" id="CHEBI:61506"/>
        <dbReference type="ChEBI" id="CHEBI:176431"/>
        <dbReference type="ChEBI" id="CHEBI:193068"/>
        <dbReference type="ChEBI" id="CHEBI:456216"/>
        <dbReference type="EC" id="2.4.99.23"/>
    </reaction>
</comment>
<dbReference type="InterPro" id="IPR011908">
    <property type="entry name" value="LipoPS_heptosylTferase-I"/>
</dbReference>
<organism evidence="14 15">
    <name type="scientific">Conchiformibius steedae</name>
    <dbReference type="NCBI Taxonomy" id="153493"/>
    <lineage>
        <taxon>Bacteria</taxon>
        <taxon>Pseudomonadati</taxon>
        <taxon>Pseudomonadota</taxon>
        <taxon>Betaproteobacteria</taxon>
        <taxon>Neisseriales</taxon>
        <taxon>Neisseriaceae</taxon>
        <taxon>Conchiformibius</taxon>
    </lineage>
</organism>
<dbReference type="InterPro" id="IPR051199">
    <property type="entry name" value="LPS_LOS_Heptosyltrfase"/>
</dbReference>
<dbReference type="AlphaFoldDB" id="A0A3P2A2A3"/>
<evidence type="ECO:0000313" key="14">
    <source>
        <dbReference type="EMBL" id="RRD89561.1"/>
    </source>
</evidence>
<dbReference type="Gene3D" id="3.40.50.2000">
    <property type="entry name" value="Glycogen Phosphorylase B"/>
    <property type="match status" value="2"/>
</dbReference>
<dbReference type="PANTHER" id="PTHR30160:SF19">
    <property type="entry name" value="LIPOPOLYSACCHARIDE HEPTOSYLTRANSFERASE 1"/>
    <property type="match status" value="1"/>
</dbReference>
<keyword evidence="6 14" id="KW-0808">Transferase</keyword>
<dbReference type="GO" id="GO:0008713">
    <property type="term" value="F:ADP-heptose-lipopolysaccharide heptosyltransferase activity"/>
    <property type="evidence" value="ECO:0007669"/>
    <property type="project" value="TreeGrafter"/>
</dbReference>
<evidence type="ECO:0000256" key="4">
    <source>
        <dbReference type="ARBA" id="ARBA00022519"/>
    </source>
</evidence>
<evidence type="ECO:0000256" key="5">
    <source>
        <dbReference type="ARBA" id="ARBA00022676"/>
    </source>
</evidence>
<keyword evidence="5" id="KW-0328">Glycosyltransferase</keyword>
<dbReference type="NCBIfam" id="TIGR02193">
    <property type="entry name" value="heptsyl_trn_I"/>
    <property type="match status" value="1"/>
</dbReference>
<evidence type="ECO:0000256" key="9">
    <source>
        <dbReference type="ARBA" id="ARBA00043995"/>
    </source>
</evidence>
<keyword evidence="8" id="KW-0472">Membrane</keyword>
<name>A0A3P2A2A3_9NEIS</name>
<evidence type="ECO:0000256" key="12">
    <source>
        <dbReference type="ARBA" id="ARBA00044330"/>
    </source>
</evidence>
<dbReference type="Pfam" id="PF01075">
    <property type="entry name" value="Glyco_transf_9"/>
    <property type="match status" value="1"/>
</dbReference>
<dbReference type="CDD" id="cd03789">
    <property type="entry name" value="GT9_LPS_heptosyltransferase"/>
    <property type="match status" value="1"/>
</dbReference>
<comment type="pathway">
    <text evidence="2">Bacterial outer membrane biogenesis; LPS core biosynthesis.</text>
</comment>
<evidence type="ECO:0000256" key="10">
    <source>
        <dbReference type="ARBA" id="ARBA00044041"/>
    </source>
</evidence>
<gene>
    <name evidence="14" type="primary">waaC</name>
    <name evidence="14" type="ORF">EII21_08630</name>
</gene>
<keyword evidence="7" id="KW-0448">Lipopolysaccharide biosynthesis</keyword>
<reference evidence="14 15" key="1">
    <citation type="submission" date="2018-11" db="EMBL/GenBank/DDBJ databases">
        <title>Genomes From Bacteria Associated with the Canine Oral Cavity: a Test Case for Automated Genome-Based Taxonomic Assignment.</title>
        <authorList>
            <person name="Coil D.A."/>
            <person name="Jospin G."/>
            <person name="Darling A.E."/>
            <person name="Wallis C."/>
            <person name="Davis I.J."/>
            <person name="Harris S."/>
            <person name="Eisen J.A."/>
            <person name="Holcombe L.J."/>
            <person name="O'Flynn C."/>
        </authorList>
    </citation>
    <scope>NUCLEOTIDE SEQUENCE [LARGE SCALE GENOMIC DNA]</scope>
    <source>
        <strain evidence="14 15">COT-280</strain>
    </source>
</reference>
<dbReference type="GO" id="GO:0005829">
    <property type="term" value="C:cytosol"/>
    <property type="evidence" value="ECO:0007669"/>
    <property type="project" value="TreeGrafter"/>
</dbReference>
<protein>
    <recommendedName>
        <fullName evidence="11">Lipopolysaccharide heptosyltransferase 1</fullName>
        <ecNumber evidence="10">2.4.99.23</ecNumber>
    </recommendedName>
    <alternativeName>
        <fullName evidence="12">ADP-heptose:lipopolysaccharide heptosyltransferase I</fullName>
    </alternativeName>
</protein>
<evidence type="ECO:0000256" key="1">
    <source>
        <dbReference type="ARBA" id="ARBA00004515"/>
    </source>
</evidence>
<dbReference type="RefSeq" id="WP_124795639.1">
    <property type="nucleotide sequence ID" value="NZ_RQYC01000014.1"/>
</dbReference>
<keyword evidence="4" id="KW-0997">Cell inner membrane</keyword>
<dbReference type="SUPFAM" id="SSF53756">
    <property type="entry name" value="UDP-Glycosyltransferase/glycogen phosphorylase"/>
    <property type="match status" value="1"/>
</dbReference>
<sequence length="322" mass="35620">MKILLVRLSSMGDLIHTLPALTDLAQHRPDVQLDWLCEAAFADIAQLHPFTAKVLPMQWRQWRKQLLKKESFKEAFTALDELCGALRAARYDWVLDSQGLLKSAAFARLAGAPVYGLDKNSAREPLATWTYRRRFAVETGRDAVWRNRTLFAQAFAYSFDGAADFGVSGDTGFRLPEMAQPYGVILHAASRADKHWQADAWRGLMQRWYQEQGLPLWLPWGSDAERERAEQLAQGLDFVRVCPPLSLAQAADVLRGATAVVGVDTGLLHLADAVGVPVVGIYTASHPHKTGLQPSARACAVGAMGQIPTVDEVYQALQQVMP</sequence>